<proteinExistence type="predicted"/>
<evidence type="ECO:0000313" key="1">
    <source>
        <dbReference type="EMBL" id="KAJ5247504.1"/>
    </source>
</evidence>
<comment type="caution">
    <text evidence="1">The sequence shown here is derived from an EMBL/GenBank/DDBJ whole genome shotgun (WGS) entry which is preliminary data.</text>
</comment>
<dbReference type="EMBL" id="JAPQKS010000002">
    <property type="protein sequence ID" value="KAJ5247504.1"/>
    <property type="molecule type" value="Genomic_DNA"/>
</dbReference>
<organism evidence="1 2">
    <name type="scientific">Penicillium chermesinum</name>
    <dbReference type="NCBI Taxonomy" id="63820"/>
    <lineage>
        <taxon>Eukaryota</taxon>
        <taxon>Fungi</taxon>
        <taxon>Dikarya</taxon>
        <taxon>Ascomycota</taxon>
        <taxon>Pezizomycotina</taxon>
        <taxon>Eurotiomycetes</taxon>
        <taxon>Eurotiomycetidae</taxon>
        <taxon>Eurotiales</taxon>
        <taxon>Aspergillaceae</taxon>
        <taxon>Penicillium</taxon>
    </lineage>
</organism>
<dbReference type="GeneID" id="83199087"/>
<reference evidence="1" key="2">
    <citation type="journal article" date="2023" name="IMA Fungus">
        <title>Comparative genomic study of the Penicillium genus elucidates a diverse pangenome and 15 lateral gene transfer events.</title>
        <authorList>
            <person name="Petersen C."/>
            <person name="Sorensen T."/>
            <person name="Nielsen M.R."/>
            <person name="Sondergaard T.E."/>
            <person name="Sorensen J.L."/>
            <person name="Fitzpatrick D.A."/>
            <person name="Frisvad J.C."/>
            <person name="Nielsen K.L."/>
        </authorList>
    </citation>
    <scope>NUCLEOTIDE SEQUENCE</scope>
    <source>
        <strain evidence="1">IBT 19713</strain>
    </source>
</reference>
<sequence length="73" mass="7833">MTNNTIVSRIPSPLGMPIQIWQKGAIPSYPGTLIRASRYLGNSRLLCSPDGGTISSADLVLDTDDDKERTSGL</sequence>
<keyword evidence="2" id="KW-1185">Reference proteome</keyword>
<gene>
    <name evidence="1" type="ORF">N7468_002487</name>
</gene>
<protein>
    <submittedName>
        <fullName evidence="1">Uncharacterized protein</fullName>
    </submittedName>
</protein>
<dbReference type="RefSeq" id="XP_058334925.1">
    <property type="nucleotide sequence ID" value="XM_058471784.1"/>
</dbReference>
<accession>A0A9W9PIK7</accession>
<reference evidence="1" key="1">
    <citation type="submission" date="2022-11" db="EMBL/GenBank/DDBJ databases">
        <authorList>
            <person name="Petersen C."/>
        </authorList>
    </citation>
    <scope>NUCLEOTIDE SEQUENCE</scope>
    <source>
        <strain evidence="1">IBT 19713</strain>
    </source>
</reference>
<name>A0A9W9PIK7_9EURO</name>
<dbReference type="Proteomes" id="UP001150941">
    <property type="component" value="Unassembled WGS sequence"/>
</dbReference>
<dbReference type="AlphaFoldDB" id="A0A9W9PIK7"/>
<evidence type="ECO:0000313" key="2">
    <source>
        <dbReference type="Proteomes" id="UP001150941"/>
    </source>
</evidence>